<organism evidence="2 3">
    <name type="scientific">Corynebacterium freneyi</name>
    <dbReference type="NCBI Taxonomy" id="134034"/>
    <lineage>
        <taxon>Bacteria</taxon>
        <taxon>Bacillati</taxon>
        <taxon>Actinomycetota</taxon>
        <taxon>Actinomycetes</taxon>
        <taxon>Mycobacteriales</taxon>
        <taxon>Corynebacteriaceae</taxon>
        <taxon>Corynebacterium</taxon>
    </lineage>
</organism>
<proteinExistence type="predicted"/>
<keyword evidence="1" id="KW-0812">Transmembrane</keyword>
<reference evidence="2 3" key="1">
    <citation type="submission" date="2021-03" db="EMBL/GenBank/DDBJ databases">
        <title>Sequencing the genomes of 1000 actinobacteria strains.</title>
        <authorList>
            <person name="Klenk H.-P."/>
        </authorList>
    </citation>
    <scope>NUCLEOTIDE SEQUENCE [LARGE SCALE GENOMIC DNA]</scope>
    <source>
        <strain evidence="2 3">DSM 44506</strain>
    </source>
</reference>
<evidence type="ECO:0000313" key="3">
    <source>
        <dbReference type="Proteomes" id="UP001519305"/>
    </source>
</evidence>
<feature type="transmembrane region" description="Helical" evidence="1">
    <location>
        <begin position="20"/>
        <end position="38"/>
    </location>
</feature>
<comment type="caution">
    <text evidence="2">The sequence shown here is derived from an EMBL/GenBank/DDBJ whole genome shotgun (WGS) entry which is preliminary data.</text>
</comment>
<dbReference type="RefSeq" id="WP_070523877.1">
    <property type="nucleotide sequence ID" value="NZ_CP047357.1"/>
</dbReference>
<dbReference type="EMBL" id="JAGINY010000001">
    <property type="protein sequence ID" value="MBP2333786.1"/>
    <property type="molecule type" value="Genomic_DNA"/>
</dbReference>
<keyword evidence="3" id="KW-1185">Reference proteome</keyword>
<protein>
    <submittedName>
        <fullName evidence="2">Uncharacterized protein</fullName>
    </submittedName>
</protein>
<gene>
    <name evidence="2" type="ORF">JOF33_002485</name>
</gene>
<sequence>MTEDNRMTDGKQEQGGTWGGIVALVLIGVVLAGGWFFFFKKDPVAVGSCIGEDAVAEADGSGGEVPGAVDCESDEAAYRVLAIGEKPEDVKCIDVPGATTVLSFMYADVSTYCLAGVDEDVERNINDIEVGECVAMEGDTALRTDCGEPGALEVLALDPDPKTFDEPALPGMPGTCEKLGAPEATQYYKWGLPVTGFSSAANYDKGMCLAEVS</sequence>
<accession>A0ABS4UBA7</accession>
<dbReference type="Proteomes" id="UP001519305">
    <property type="component" value="Unassembled WGS sequence"/>
</dbReference>
<keyword evidence="1" id="KW-0472">Membrane</keyword>
<evidence type="ECO:0000256" key="1">
    <source>
        <dbReference type="SAM" id="Phobius"/>
    </source>
</evidence>
<keyword evidence="1" id="KW-1133">Transmembrane helix</keyword>
<name>A0ABS4UBA7_9CORY</name>
<evidence type="ECO:0000313" key="2">
    <source>
        <dbReference type="EMBL" id="MBP2333786.1"/>
    </source>
</evidence>